<dbReference type="GO" id="GO:0070403">
    <property type="term" value="F:NAD+ binding"/>
    <property type="evidence" value="ECO:0007669"/>
    <property type="project" value="InterPro"/>
</dbReference>
<dbReference type="GO" id="GO:0008691">
    <property type="term" value="F:3-hydroxybutyryl-CoA dehydrogenase activity"/>
    <property type="evidence" value="ECO:0007669"/>
    <property type="project" value="UniProtKB-EC"/>
</dbReference>
<feature type="domain" description="3-hydroxyacyl-CoA dehydrogenase NAD binding" evidence="3">
    <location>
        <begin position="15"/>
        <end position="191"/>
    </location>
</feature>
<evidence type="ECO:0000259" key="2">
    <source>
        <dbReference type="Pfam" id="PF00725"/>
    </source>
</evidence>
<dbReference type="InterPro" id="IPR008927">
    <property type="entry name" value="6-PGluconate_DH-like_C_sf"/>
</dbReference>
<comment type="caution">
    <text evidence="5">The sequence shown here is derived from an EMBL/GenBank/DDBJ whole genome shotgun (WGS) entry which is preliminary data.</text>
</comment>
<dbReference type="InterPro" id="IPR006180">
    <property type="entry name" value="3-OHacyl-CoA_DH_CS"/>
</dbReference>
<feature type="domain" description="3-hydroxybutyryl-CoA dehydrogenase reduced Rossmann-fold" evidence="4">
    <location>
        <begin position="359"/>
        <end position="428"/>
    </location>
</feature>
<evidence type="ECO:0000313" key="5">
    <source>
        <dbReference type="EMBL" id="MBB4267024.1"/>
    </source>
</evidence>
<evidence type="ECO:0000259" key="4">
    <source>
        <dbReference type="Pfam" id="PF18321"/>
    </source>
</evidence>
<evidence type="ECO:0000256" key="1">
    <source>
        <dbReference type="ARBA" id="ARBA00023002"/>
    </source>
</evidence>
<dbReference type="GO" id="GO:0006631">
    <property type="term" value="P:fatty acid metabolic process"/>
    <property type="evidence" value="ECO:0007669"/>
    <property type="project" value="InterPro"/>
</dbReference>
<dbReference type="Pfam" id="PF02737">
    <property type="entry name" value="3HCDH_N"/>
    <property type="match status" value="1"/>
</dbReference>
<evidence type="ECO:0000259" key="3">
    <source>
        <dbReference type="Pfam" id="PF02737"/>
    </source>
</evidence>
<feature type="domain" description="3-hydroxyacyl-CoA dehydrogenase C-terminal" evidence="2">
    <location>
        <begin position="195"/>
        <end position="292"/>
    </location>
</feature>
<feature type="domain" description="3-hydroxyacyl-CoA dehydrogenase C-terminal" evidence="2">
    <location>
        <begin position="429"/>
        <end position="510"/>
    </location>
</feature>
<dbReference type="PROSITE" id="PS00067">
    <property type="entry name" value="3HCDH"/>
    <property type="match status" value="1"/>
</dbReference>
<evidence type="ECO:0000313" key="6">
    <source>
        <dbReference type="Proteomes" id="UP000554286"/>
    </source>
</evidence>
<dbReference type="NCBIfam" id="NF006124">
    <property type="entry name" value="PRK08268.1"/>
    <property type="match status" value="1"/>
</dbReference>
<dbReference type="AlphaFoldDB" id="A0A7W6REE2"/>
<dbReference type="InterPro" id="IPR006176">
    <property type="entry name" value="3-OHacyl-CoA_DH_NAD-bd"/>
</dbReference>
<gene>
    <name evidence="5" type="ORF">GGD89_002662</name>
</gene>
<reference evidence="5 6" key="1">
    <citation type="submission" date="2020-08" db="EMBL/GenBank/DDBJ databases">
        <title>Genome sequencing of Purple Non-Sulfur Bacteria from various extreme environments.</title>
        <authorList>
            <person name="Mayer M."/>
        </authorList>
    </citation>
    <scope>NUCLEOTIDE SEQUENCE [LARGE SCALE GENOMIC DNA]</scope>
    <source>
        <strain evidence="5 6">JA131</strain>
    </source>
</reference>
<dbReference type="Pfam" id="PF00725">
    <property type="entry name" value="3HCDH"/>
    <property type="match status" value="2"/>
</dbReference>
<dbReference type="SUPFAM" id="SSF51735">
    <property type="entry name" value="NAD(P)-binding Rossmann-fold domains"/>
    <property type="match status" value="1"/>
</dbReference>
<keyword evidence="1 5" id="KW-0560">Oxidoreductase</keyword>
<dbReference type="RefSeq" id="WP_184046009.1">
    <property type="nucleotide sequence ID" value="NZ_JACIGK010000020.1"/>
</dbReference>
<keyword evidence="6" id="KW-1185">Reference proteome</keyword>
<dbReference type="Pfam" id="PF18321">
    <property type="entry name" value="3HCDH_RFF"/>
    <property type="match status" value="1"/>
</dbReference>
<dbReference type="InterPro" id="IPR041040">
    <property type="entry name" value="3HCDH_RFF"/>
</dbReference>
<proteinExistence type="predicted"/>
<dbReference type="InterPro" id="IPR006108">
    <property type="entry name" value="3HC_DH_C"/>
</dbReference>
<accession>A0A7W6REE2</accession>
<dbReference type="Proteomes" id="UP000554286">
    <property type="component" value="Unassembled WGS sequence"/>
</dbReference>
<organism evidence="5 6">
    <name type="scientific">Roseospira visakhapatnamensis</name>
    <dbReference type="NCBI Taxonomy" id="390880"/>
    <lineage>
        <taxon>Bacteria</taxon>
        <taxon>Pseudomonadati</taxon>
        <taxon>Pseudomonadota</taxon>
        <taxon>Alphaproteobacteria</taxon>
        <taxon>Rhodospirillales</taxon>
        <taxon>Rhodospirillaceae</taxon>
        <taxon>Roseospira</taxon>
    </lineage>
</organism>
<dbReference type="EMBL" id="JACIGK010000020">
    <property type="protein sequence ID" value="MBB4267024.1"/>
    <property type="molecule type" value="Genomic_DNA"/>
</dbReference>
<dbReference type="EC" id="1.1.1.157" evidence="5"/>
<sequence>MSLSPSRALPAAAPVGLVGAGTMGVGIAQVAAQAGHRVIWYDRTPEVARAGRDGIAAVLGKRVTRGKMAQADLDAVMARLHLVADLDALADCPLVIEAIIEDMDVKRTIFARLEAIVGDDAVLATNTSSLSITAIGGVLRRPERLVGLHFFNPAPLMTLVEVVSGLATAPGVADAMLETTAAWGKSPVHARSTPGFIVNRVARPFYAEALRVLQEGGAAPATLDAVMRESGGFRMGPFELMDLIGHDVNHAVTSSVFAAYDHDPRFRPSLIQRELVEAGWLGRKSGRGFYGYGPDAAAPHPETAESMPAPGAVAVEGDLGPAAALADLAEAAGLAMTRAPHAVTGPGDGCVRLDGGVVLCLTDGGLATATARAEDEAELIAFDLALDYASAPRVALAPADQASAEALRAAVGFFQALGKAVSVLDDVPGLIVFRTVCMLANEAADAVNQGVADPADVDTALRTGVNYPLGPLRWADALGLARVLGGLDRLAATYGEDRYRASPLLRRKVLGGTRFHG</sequence>
<protein>
    <submittedName>
        <fullName evidence="5">3-hydroxybutyryl-CoA dehydrogenase</fullName>
        <ecNumber evidence="5">1.1.1.157</ecNumber>
    </submittedName>
</protein>
<dbReference type="InterPro" id="IPR036291">
    <property type="entry name" value="NAD(P)-bd_dom_sf"/>
</dbReference>
<name>A0A7W6REE2_9PROT</name>
<dbReference type="Gene3D" id="3.40.50.720">
    <property type="entry name" value="NAD(P)-binding Rossmann-like Domain"/>
    <property type="match status" value="1"/>
</dbReference>
<dbReference type="FunFam" id="3.40.50.720:FF:000009">
    <property type="entry name" value="Fatty oxidation complex, alpha subunit"/>
    <property type="match status" value="1"/>
</dbReference>
<dbReference type="PANTHER" id="PTHR48075:SF5">
    <property type="entry name" value="3-HYDROXYBUTYRYL-COA DEHYDROGENASE"/>
    <property type="match status" value="1"/>
</dbReference>
<dbReference type="PANTHER" id="PTHR48075">
    <property type="entry name" value="3-HYDROXYACYL-COA DEHYDROGENASE FAMILY PROTEIN"/>
    <property type="match status" value="1"/>
</dbReference>
<dbReference type="Gene3D" id="1.10.1040.50">
    <property type="match status" value="1"/>
</dbReference>
<dbReference type="SUPFAM" id="SSF48179">
    <property type="entry name" value="6-phosphogluconate dehydrogenase C-terminal domain-like"/>
    <property type="match status" value="2"/>
</dbReference>